<dbReference type="SUPFAM" id="SSF56300">
    <property type="entry name" value="Metallo-dependent phosphatases"/>
    <property type="match status" value="1"/>
</dbReference>
<dbReference type="PANTHER" id="PTHR33393">
    <property type="entry name" value="POLYGLUTAMINE SYNTHESIS ACCESSORY PROTEIN RV0574C-RELATED"/>
    <property type="match status" value="1"/>
</dbReference>
<dbReference type="PANTHER" id="PTHR33393:SF12">
    <property type="entry name" value="CAPSULE BIOSYNTHESIS PROTEIN CAPA"/>
    <property type="match status" value="1"/>
</dbReference>
<evidence type="ECO:0000313" key="3">
    <source>
        <dbReference type="EMBL" id="HHF08604.1"/>
    </source>
</evidence>
<dbReference type="InterPro" id="IPR019079">
    <property type="entry name" value="Capsule_synth_CapA"/>
</dbReference>
<dbReference type="AlphaFoldDB" id="A0A7C5DV86"/>
<evidence type="ECO:0000256" key="1">
    <source>
        <dbReference type="ARBA" id="ARBA00005662"/>
    </source>
</evidence>
<dbReference type="PROSITE" id="PS51257">
    <property type="entry name" value="PROKAR_LIPOPROTEIN"/>
    <property type="match status" value="1"/>
</dbReference>
<accession>A0A7C5DV86</accession>
<protein>
    <recommendedName>
        <fullName evidence="2">Capsule synthesis protein CapA domain-containing protein</fullName>
    </recommendedName>
</protein>
<dbReference type="EMBL" id="DRTH01000140">
    <property type="protein sequence ID" value="HHF08604.1"/>
    <property type="molecule type" value="Genomic_DNA"/>
</dbReference>
<name>A0A7C5DV86_9BACT</name>
<dbReference type="Proteomes" id="UP000886129">
    <property type="component" value="Unassembled WGS sequence"/>
</dbReference>
<dbReference type="Pfam" id="PF09587">
    <property type="entry name" value="PGA_cap"/>
    <property type="match status" value="1"/>
</dbReference>
<reference evidence="3" key="1">
    <citation type="journal article" date="2020" name="mSystems">
        <title>Genome- and Community-Level Interaction Insights into Carbon Utilization and Element Cycling Functions of Hydrothermarchaeota in Hydrothermal Sediment.</title>
        <authorList>
            <person name="Zhou Z."/>
            <person name="Liu Y."/>
            <person name="Xu W."/>
            <person name="Pan J."/>
            <person name="Luo Z.H."/>
            <person name="Li M."/>
        </authorList>
    </citation>
    <scope>NUCLEOTIDE SEQUENCE [LARGE SCALE GENOMIC DNA]</scope>
    <source>
        <strain evidence="3">HyVt-80</strain>
    </source>
</reference>
<feature type="domain" description="Capsule synthesis protein CapA" evidence="2">
    <location>
        <begin position="75"/>
        <end position="193"/>
    </location>
</feature>
<feature type="non-terminal residue" evidence="3">
    <location>
        <position position="193"/>
    </location>
</feature>
<sequence>MRRLILLLVASVLMLSLVGCTLPREGSFEHFTVADVFSYVFKLAFGPIFKEVPKGLSSDNIPDEHSEDTTSIAFTLIGDIMFTENIQNDLYRAYPEKLKESDLTIANLEFPINPSKGPSGFPHFNGTTEFFERAVLPLHPDILNMANNHCLDQGTEGLYTTMELLKRYKILFTGVKLNSKQYIVLELKGVKIA</sequence>
<gene>
    <name evidence="3" type="ORF">ENL26_02385</name>
</gene>
<dbReference type="InterPro" id="IPR029052">
    <property type="entry name" value="Metallo-depent_PP-like"/>
</dbReference>
<proteinExistence type="inferred from homology"/>
<comment type="similarity">
    <text evidence="1">Belongs to the CapA family.</text>
</comment>
<comment type="caution">
    <text evidence="3">The sequence shown here is derived from an EMBL/GenBank/DDBJ whole genome shotgun (WGS) entry which is preliminary data.</text>
</comment>
<evidence type="ECO:0000259" key="2">
    <source>
        <dbReference type="Pfam" id="PF09587"/>
    </source>
</evidence>
<dbReference type="InterPro" id="IPR052169">
    <property type="entry name" value="CW_Biosynth-Accessory"/>
</dbReference>
<organism evidence="3">
    <name type="scientific">Kosmotoga arenicorallina</name>
    <dbReference type="NCBI Taxonomy" id="688066"/>
    <lineage>
        <taxon>Bacteria</taxon>
        <taxon>Thermotogati</taxon>
        <taxon>Thermotogota</taxon>
        <taxon>Thermotogae</taxon>
        <taxon>Kosmotogales</taxon>
        <taxon>Kosmotogaceae</taxon>
        <taxon>Kosmotoga</taxon>
    </lineage>
</organism>